<dbReference type="PANTHER" id="PTHR14440">
    <property type="entry name" value="DNA-DIRECTED RNA POLYMERASE I SUBUNIT RPA49"/>
    <property type="match status" value="1"/>
</dbReference>
<dbReference type="OrthoDB" id="532500at2759"/>
<accession>A0A3S3P9Z8</accession>
<name>A0A3S3P9Z8_9MAGN</name>
<feature type="region of interest" description="Disordered" evidence="6">
    <location>
        <begin position="1"/>
        <end position="25"/>
    </location>
</feature>
<keyword evidence="3 7" id="KW-0240">DNA-directed RNA polymerase</keyword>
<dbReference type="Proteomes" id="UP000283530">
    <property type="component" value="Unassembled WGS sequence"/>
</dbReference>
<feature type="compositionally biased region" description="Basic and acidic residues" evidence="6">
    <location>
        <begin position="1"/>
        <end position="18"/>
    </location>
</feature>
<organism evidence="7 8">
    <name type="scientific">Cinnamomum micranthum f. kanehirae</name>
    <dbReference type="NCBI Taxonomy" id="337451"/>
    <lineage>
        <taxon>Eukaryota</taxon>
        <taxon>Viridiplantae</taxon>
        <taxon>Streptophyta</taxon>
        <taxon>Embryophyta</taxon>
        <taxon>Tracheophyta</taxon>
        <taxon>Spermatophyta</taxon>
        <taxon>Magnoliopsida</taxon>
        <taxon>Magnoliidae</taxon>
        <taxon>Laurales</taxon>
        <taxon>Lauraceae</taxon>
        <taxon>Cinnamomum</taxon>
    </lineage>
</organism>
<dbReference type="EMBL" id="QPKB01000012">
    <property type="protein sequence ID" value="RWR96793.1"/>
    <property type="molecule type" value="Genomic_DNA"/>
</dbReference>
<proteinExistence type="inferred from homology"/>
<dbReference type="Pfam" id="PF06870">
    <property type="entry name" value="RNA_pol_I_A49"/>
    <property type="match status" value="1"/>
</dbReference>
<keyword evidence="8" id="KW-1185">Reference proteome</keyword>
<evidence type="ECO:0000256" key="2">
    <source>
        <dbReference type="ARBA" id="ARBA00009430"/>
    </source>
</evidence>
<dbReference type="InterPro" id="IPR009668">
    <property type="entry name" value="RNA_pol-assoc_fac_A49-like"/>
</dbReference>
<sequence length="432" mass="48888">MEMEGSETKSTRKDDEKKQKKKRLHVEMESVAESKNKIAPFVGYFPSGFDPLKHCKHENREVGAEDPEIRVFRNEKFQSRLQLVVSPKGSNVDFVGSSHSGEAAAPQVCTYAVGILDKEKQSLRIVPITANKIFRLEPRVRGEPHELNEELPTEKSAARMRDLTNLYGTKSAKTRSRKWDLMRTNEGDADAKNIIEGMVEDFEINKESLETTIAHVGNIPPHDVTATSPENAYPLDKIILKGEWSHLLDILELTQLGDAASAVDFCQKNNYPSFVCNRLDKLWQIQDEGEKSKIAGIFSYIGYLLMFKNLPYNIQNSKPTFNNAYAKHQGIPVTLFQKFDKLFGNSDPEAVRMLDEKCDLLIGYILVLTLFADGFKTLITDIASDLKMTPMSLRRYYQILGCKLSSAKRAVTVTLPVPLKLPELRMKNKKRG</sequence>
<evidence type="ECO:0000256" key="1">
    <source>
        <dbReference type="ARBA" id="ARBA00004604"/>
    </source>
</evidence>
<dbReference type="STRING" id="337451.A0A3S3P9Z8"/>
<protein>
    <submittedName>
        <fullName evidence="7">DNA-directed RNA polymerase I subunit rpa49</fullName>
    </submittedName>
</protein>
<evidence type="ECO:0000313" key="7">
    <source>
        <dbReference type="EMBL" id="RWR96793.1"/>
    </source>
</evidence>
<gene>
    <name evidence="7" type="ORF">CKAN_02619500</name>
</gene>
<dbReference type="AlphaFoldDB" id="A0A3S3P9Z8"/>
<dbReference type="GO" id="GO:0005730">
    <property type="term" value="C:nucleolus"/>
    <property type="evidence" value="ECO:0007669"/>
    <property type="project" value="UniProtKB-SubCell"/>
</dbReference>
<reference evidence="7 8" key="1">
    <citation type="journal article" date="2019" name="Nat. Plants">
        <title>Stout camphor tree genome fills gaps in understanding of flowering plant genome evolution.</title>
        <authorList>
            <person name="Chaw S.M."/>
            <person name="Liu Y.C."/>
            <person name="Wu Y.W."/>
            <person name="Wang H.Y."/>
            <person name="Lin C.I."/>
            <person name="Wu C.S."/>
            <person name="Ke H.M."/>
            <person name="Chang L.Y."/>
            <person name="Hsu C.Y."/>
            <person name="Yang H.T."/>
            <person name="Sudianto E."/>
            <person name="Hsu M.H."/>
            <person name="Wu K.P."/>
            <person name="Wang L.N."/>
            <person name="Leebens-Mack J.H."/>
            <person name="Tsai I.J."/>
        </authorList>
    </citation>
    <scope>NUCLEOTIDE SEQUENCE [LARGE SCALE GENOMIC DNA]</scope>
    <source>
        <strain evidence="8">cv. Chaw 1501</strain>
        <tissue evidence="7">Young leaves</tissue>
    </source>
</reference>
<comment type="caution">
    <text evidence="7">The sequence shown here is derived from an EMBL/GenBank/DDBJ whole genome shotgun (WGS) entry which is preliminary data.</text>
</comment>
<keyword evidence="5" id="KW-0539">Nucleus</keyword>
<comment type="subcellular location">
    <subcellularLocation>
        <location evidence="1">Nucleus</location>
        <location evidence="1">Nucleolus</location>
    </subcellularLocation>
</comment>
<keyword evidence="4" id="KW-0804">Transcription</keyword>
<dbReference type="GO" id="GO:0003677">
    <property type="term" value="F:DNA binding"/>
    <property type="evidence" value="ECO:0007669"/>
    <property type="project" value="InterPro"/>
</dbReference>
<evidence type="ECO:0000313" key="8">
    <source>
        <dbReference type="Proteomes" id="UP000283530"/>
    </source>
</evidence>
<dbReference type="GO" id="GO:0000428">
    <property type="term" value="C:DNA-directed RNA polymerase complex"/>
    <property type="evidence" value="ECO:0007669"/>
    <property type="project" value="UniProtKB-KW"/>
</dbReference>
<evidence type="ECO:0000256" key="4">
    <source>
        <dbReference type="ARBA" id="ARBA00023163"/>
    </source>
</evidence>
<evidence type="ECO:0000256" key="5">
    <source>
        <dbReference type="ARBA" id="ARBA00023242"/>
    </source>
</evidence>
<comment type="similarity">
    <text evidence="2">Belongs to the eukaryotic RPA49/POLR1E RNA polymerase subunit family.</text>
</comment>
<evidence type="ECO:0000256" key="6">
    <source>
        <dbReference type="SAM" id="MobiDB-lite"/>
    </source>
</evidence>
<evidence type="ECO:0000256" key="3">
    <source>
        <dbReference type="ARBA" id="ARBA00022478"/>
    </source>
</evidence>
<dbReference type="GO" id="GO:0006351">
    <property type="term" value="P:DNA-templated transcription"/>
    <property type="evidence" value="ECO:0007669"/>
    <property type="project" value="InterPro"/>
</dbReference>